<dbReference type="Pfam" id="PF08264">
    <property type="entry name" value="Anticodon_1"/>
    <property type="match status" value="1"/>
</dbReference>
<keyword evidence="6 7" id="KW-0030">Aminoacyl-tRNA synthetase</keyword>
<dbReference type="GO" id="GO:0005524">
    <property type="term" value="F:ATP binding"/>
    <property type="evidence" value="ECO:0007669"/>
    <property type="project" value="UniProtKB-KW"/>
</dbReference>
<evidence type="ECO:0000259" key="8">
    <source>
        <dbReference type="Pfam" id="PF08264"/>
    </source>
</evidence>
<proteinExistence type="inferred from homology"/>
<evidence type="ECO:0000256" key="5">
    <source>
        <dbReference type="ARBA" id="ARBA00022917"/>
    </source>
</evidence>
<keyword evidence="11" id="KW-1185">Reference proteome</keyword>
<evidence type="ECO:0000256" key="7">
    <source>
        <dbReference type="RuleBase" id="RU363039"/>
    </source>
</evidence>
<comment type="caution">
    <text evidence="10">The sequence shown here is derived from an EMBL/GenBank/DDBJ whole genome shotgun (WGS) entry which is preliminary data.</text>
</comment>
<gene>
    <name evidence="10" type="ORF">AB6A40_010720</name>
</gene>
<evidence type="ECO:0000313" key="11">
    <source>
        <dbReference type="Proteomes" id="UP001608902"/>
    </source>
</evidence>
<sequence>MNTFSEEVRRNLEATIDWLHEHACSRSYGLGSKLPWDPQYLIESLSDSTIYMAYYAVAYLLQGGILDGSKPGPLGIRAEEMNDACWDYIFLNRPYDGTVMPVAEDKLSRLQHEFIYWYPVDLRVSGKDLVQNHLTYFLFNHVAIWKDRPEMWPRSIRANGHLLLNNEKMSKQTGNFMTLYDCIEKFSSDGMRLSLADAGDYVEDANFVFEMADAGILRLYNLLEWVRDMVVIRSNKGFRTGDTSSFADRVFSNEMNTAILRTASNYEKTLFKEALKSGFFEYQAYRDKYRELCGGDIGMHERLVFRFIESQAIILSPICPHVCEQIWEIIGKVLF</sequence>
<keyword evidence="4 7" id="KW-0067">ATP-binding</keyword>
<dbReference type="Gene3D" id="3.40.50.620">
    <property type="entry name" value="HUPs"/>
    <property type="match status" value="1"/>
</dbReference>
<dbReference type="Gene3D" id="1.10.730.10">
    <property type="entry name" value="Isoleucyl-tRNA Synthetase, Domain 1"/>
    <property type="match status" value="1"/>
</dbReference>
<dbReference type="InterPro" id="IPR015413">
    <property type="entry name" value="Methionyl/Leucyl_tRNA_Synth"/>
</dbReference>
<evidence type="ECO:0000256" key="3">
    <source>
        <dbReference type="ARBA" id="ARBA00022741"/>
    </source>
</evidence>
<dbReference type="AlphaFoldDB" id="A0ABD6F1P3"/>
<evidence type="ECO:0008006" key="12">
    <source>
        <dbReference type="Google" id="ProtNLM"/>
    </source>
</evidence>
<dbReference type="SUPFAM" id="SSF52374">
    <property type="entry name" value="Nucleotidylyl transferase"/>
    <property type="match status" value="1"/>
</dbReference>
<evidence type="ECO:0000256" key="1">
    <source>
        <dbReference type="ARBA" id="ARBA00005594"/>
    </source>
</evidence>
<protein>
    <recommendedName>
        <fullName evidence="12">Leucyl-tRNA synthetase</fullName>
    </recommendedName>
</protein>
<comment type="similarity">
    <text evidence="1 7">Belongs to the class-I aminoacyl-tRNA synthetase family.</text>
</comment>
<dbReference type="PANTHER" id="PTHR45794:SF1">
    <property type="entry name" value="LEUCINE--TRNA LIGASE, CYTOPLASMIC"/>
    <property type="match status" value="1"/>
</dbReference>
<dbReference type="SUPFAM" id="SSF47323">
    <property type="entry name" value="Anticodon-binding domain of a subclass of class I aminoacyl-tRNA synthetases"/>
    <property type="match status" value="1"/>
</dbReference>
<name>A0ABD6F1P3_9BILA</name>
<dbReference type="FunFam" id="1.10.730.10:FF:000020">
    <property type="entry name" value="Leucine--tRNA ligase cytoplasmic"/>
    <property type="match status" value="1"/>
</dbReference>
<dbReference type="InterPro" id="IPR014729">
    <property type="entry name" value="Rossmann-like_a/b/a_fold"/>
</dbReference>
<evidence type="ECO:0000259" key="9">
    <source>
        <dbReference type="Pfam" id="PF09334"/>
    </source>
</evidence>
<keyword evidence="5 7" id="KW-0648">Protein biosynthesis</keyword>
<dbReference type="Proteomes" id="UP001608902">
    <property type="component" value="Unassembled WGS sequence"/>
</dbReference>
<reference evidence="10 11" key="1">
    <citation type="submission" date="2024-08" db="EMBL/GenBank/DDBJ databases">
        <title>Gnathostoma spinigerum genome.</title>
        <authorList>
            <person name="Gonzalez-Bertolin B."/>
            <person name="Monzon S."/>
            <person name="Zaballos A."/>
            <person name="Jimenez P."/>
            <person name="Dekumyoy P."/>
            <person name="Varona S."/>
            <person name="Cuesta I."/>
            <person name="Sumanam S."/>
            <person name="Adisakwattana P."/>
            <person name="Gasser R.B."/>
            <person name="Hernandez-Gonzalez A."/>
            <person name="Young N.D."/>
            <person name="Perteguer M.J."/>
        </authorList>
    </citation>
    <scope>NUCLEOTIDE SEQUENCE [LARGE SCALE GENOMIC DNA]</scope>
    <source>
        <strain evidence="10">AL3</strain>
        <tissue evidence="10">Liver</tissue>
    </source>
</reference>
<keyword evidence="2 7" id="KW-0436">Ligase</keyword>
<dbReference type="InterPro" id="IPR009080">
    <property type="entry name" value="tRNAsynth_Ia_anticodon-bd"/>
</dbReference>
<dbReference type="Pfam" id="PF09334">
    <property type="entry name" value="tRNA-synt_1g"/>
    <property type="match status" value="1"/>
</dbReference>
<feature type="domain" description="Methionyl/Valyl/Leucyl/Isoleucyl-tRNA synthetase anticodon-binding" evidence="8">
    <location>
        <begin position="248"/>
        <end position="331"/>
    </location>
</feature>
<dbReference type="PANTHER" id="PTHR45794">
    <property type="entry name" value="LEUCYL-TRNA SYNTHETASE"/>
    <property type="match status" value="1"/>
</dbReference>
<evidence type="ECO:0000256" key="2">
    <source>
        <dbReference type="ARBA" id="ARBA00022598"/>
    </source>
</evidence>
<evidence type="ECO:0000256" key="6">
    <source>
        <dbReference type="ARBA" id="ARBA00023146"/>
    </source>
</evidence>
<dbReference type="GO" id="GO:0004812">
    <property type="term" value="F:aminoacyl-tRNA ligase activity"/>
    <property type="evidence" value="ECO:0007669"/>
    <property type="project" value="UniProtKB-KW"/>
</dbReference>
<organism evidence="10 11">
    <name type="scientific">Gnathostoma spinigerum</name>
    <dbReference type="NCBI Taxonomy" id="75299"/>
    <lineage>
        <taxon>Eukaryota</taxon>
        <taxon>Metazoa</taxon>
        <taxon>Ecdysozoa</taxon>
        <taxon>Nematoda</taxon>
        <taxon>Chromadorea</taxon>
        <taxon>Rhabditida</taxon>
        <taxon>Spirurina</taxon>
        <taxon>Gnathostomatomorpha</taxon>
        <taxon>Gnathostomatoidea</taxon>
        <taxon>Gnathostomatidae</taxon>
        <taxon>Gnathostoma</taxon>
    </lineage>
</organism>
<accession>A0ABD6F1P3</accession>
<dbReference type="InterPro" id="IPR013155">
    <property type="entry name" value="M/V/L/I-tRNA-synth_anticd-bd"/>
</dbReference>
<dbReference type="InterPro" id="IPR004493">
    <property type="entry name" value="Leu-tRNA-synth_Ia_arc/euk"/>
</dbReference>
<evidence type="ECO:0000256" key="4">
    <source>
        <dbReference type="ARBA" id="ARBA00022840"/>
    </source>
</evidence>
<dbReference type="CDD" id="cd07959">
    <property type="entry name" value="Anticodon_Ia_Leu_AEc"/>
    <property type="match status" value="1"/>
</dbReference>
<dbReference type="GO" id="GO:0006412">
    <property type="term" value="P:translation"/>
    <property type="evidence" value="ECO:0007669"/>
    <property type="project" value="UniProtKB-KW"/>
</dbReference>
<keyword evidence="3 7" id="KW-0547">Nucleotide-binding</keyword>
<feature type="domain" description="Methionyl/Leucyl tRNA synthetase" evidence="9">
    <location>
        <begin position="123"/>
        <end position="210"/>
    </location>
</feature>
<dbReference type="EMBL" id="JBGFUD010014872">
    <property type="protein sequence ID" value="MFH4984011.1"/>
    <property type="molecule type" value="Genomic_DNA"/>
</dbReference>
<evidence type="ECO:0000313" key="10">
    <source>
        <dbReference type="EMBL" id="MFH4984011.1"/>
    </source>
</evidence>